<sequence length="133" mass="15319">MKAPLDVVNLYIALVQEFNTDTAAYAELLHPEIEQTEYPNLVYKTIQRRSFDEIIDNIRIGRELLHSQSFDVQHTHTGPDGCVLVEGTWQAVAVNDMASMTRGQQIKAHLCLVFEFKDGKIYRQRRYSGYEQA</sequence>
<feature type="domain" description="SnoaL-like" evidence="1">
    <location>
        <begin position="20"/>
        <end position="123"/>
    </location>
</feature>
<dbReference type="EMBL" id="JAFLQZ010000018">
    <property type="protein sequence ID" value="MBO0360293.1"/>
    <property type="molecule type" value="Genomic_DNA"/>
</dbReference>
<gene>
    <name evidence="2" type="ORF">J0X19_20200</name>
</gene>
<dbReference type="Proteomes" id="UP000664144">
    <property type="component" value="Unassembled WGS sequence"/>
</dbReference>
<dbReference type="SUPFAM" id="SSF54427">
    <property type="entry name" value="NTF2-like"/>
    <property type="match status" value="1"/>
</dbReference>
<evidence type="ECO:0000259" key="1">
    <source>
        <dbReference type="Pfam" id="PF12680"/>
    </source>
</evidence>
<dbReference type="AlphaFoldDB" id="A0A939F2Q3"/>
<dbReference type="RefSeq" id="WP_206986238.1">
    <property type="nucleotide sequence ID" value="NZ_JAFLQZ010000018.1"/>
</dbReference>
<proteinExistence type="predicted"/>
<protein>
    <submittedName>
        <fullName evidence="2">Nuclear transport factor 2 family protein</fullName>
    </submittedName>
</protein>
<dbReference type="InterPro" id="IPR037401">
    <property type="entry name" value="SnoaL-like"/>
</dbReference>
<organism evidence="2 3">
    <name type="scientific">Hymenobacter telluris</name>
    <dbReference type="NCBI Taxonomy" id="2816474"/>
    <lineage>
        <taxon>Bacteria</taxon>
        <taxon>Pseudomonadati</taxon>
        <taxon>Bacteroidota</taxon>
        <taxon>Cytophagia</taxon>
        <taxon>Cytophagales</taxon>
        <taxon>Hymenobacteraceae</taxon>
        <taxon>Hymenobacter</taxon>
    </lineage>
</organism>
<dbReference type="Pfam" id="PF12680">
    <property type="entry name" value="SnoaL_2"/>
    <property type="match status" value="1"/>
</dbReference>
<dbReference type="InterPro" id="IPR032710">
    <property type="entry name" value="NTF2-like_dom_sf"/>
</dbReference>
<name>A0A939F2Q3_9BACT</name>
<reference evidence="2" key="1">
    <citation type="submission" date="2021-03" db="EMBL/GenBank/DDBJ databases">
        <authorList>
            <person name="Kim M.K."/>
        </authorList>
    </citation>
    <scope>NUCLEOTIDE SEQUENCE</scope>
    <source>
        <strain evidence="2">BT186</strain>
    </source>
</reference>
<keyword evidence="3" id="KW-1185">Reference proteome</keyword>
<comment type="caution">
    <text evidence="2">The sequence shown here is derived from an EMBL/GenBank/DDBJ whole genome shotgun (WGS) entry which is preliminary data.</text>
</comment>
<accession>A0A939F2Q3</accession>
<evidence type="ECO:0000313" key="3">
    <source>
        <dbReference type="Proteomes" id="UP000664144"/>
    </source>
</evidence>
<dbReference type="Gene3D" id="3.10.450.50">
    <property type="match status" value="1"/>
</dbReference>
<evidence type="ECO:0000313" key="2">
    <source>
        <dbReference type="EMBL" id="MBO0360293.1"/>
    </source>
</evidence>